<feature type="compositionally biased region" description="Low complexity" evidence="2">
    <location>
        <begin position="244"/>
        <end position="260"/>
    </location>
</feature>
<dbReference type="EMBL" id="CZKA01000033">
    <property type="protein sequence ID" value="CUR57061.1"/>
    <property type="molecule type" value="Genomic_DNA"/>
</dbReference>
<dbReference type="Pfam" id="PF00472">
    <property type="entry name" value="RF-1"/>
    <property type="match status" value="1"/>
</dbReference>
<feature type="compositionally biased region" description="Basic residues" evidence="2">
    <location>
        <begin position="1"/>
        <end position="13"/>
    </location>
</feature>
<dbReference type="GO" id="GO:0004045">
    <property type="term" value="F:peptidyl-tRNA hydrolase activity"/>
    <property type="evidence" value="ECO:0007669"/>
    <property type="project" value="TreeGrafter"/>
</dbReference>
<protein>
    <submittedName>
        <fullName evidence="4">Class I peptide chain release factor (Modular protein)</fullName>
    </submittedName>
</protein>
<evidence type="ECO:0000259" key="3">
    <source>
        <dbReference type="Pfam" id="PF00472"/>
    </source>
</evidence>
<evidence type="ECO:0000313" key="4">
    <source>
        <dbReference type="EMBL" id="CUR57061.1"/>
    </source>
</evidence>
<feature type="compositionally biased region" description="Basic residues" evidence="2">
    <location>
        <begin position="102"/>
        <end position="115"/>
    </location>
</feature>
<feature type="region of interest" description="Disordered" evidence="2">
    <location>
        <begin position="225"/>
        <end position="313"/>
    </location>
</feature>
<feature type="compositionally biased region" description="Basic residues" evidence="2">
    <location>
        <begin position="48"/>
        <end position="57"/>
    </location>
</feature>
<dbReference type="PANTHER" id="PTHR47814:SF1">
    <property type="entry name" value="PEPTIDYL-TRNA HYDROLASE ARFB"/>
    <property type="match status" value="1"/>
</dbReference>
<dbReference type="AlphaFoldDB" id="A0A2P2C4Y2"/>
<feature type="compositionally biased region" description="Low complexity" evidence="2">
    <location>
        <begin position="296"/>
        <end position="307"/>
    </location>
</feature>
<feature type="compositionally biased region" description="Basic residues" evidence="2">
    <location>
        <begin position="67"/>
        <end position="86"/>
    </location>
</feature>
<reference evidence="4" key="1">
    <citation type="submission" date="2015-08" db="EMBL/GenBank/DDBJ databases">
        <authorList>
            <person name="Babu N.S."/>
            <person name="Beckwith C.J."/>
            <person name="Beseler K.G."/>
            <person name="Brison A."/>
            <person name="Carone J.V."/>
            <person name="Caskin T.P."/>
            <person name="Diamond M."/>
            <person name="Durham M.E."/>
            <person name="Foxe J.M."/>
            <person name="Go M."/>
            <person name="Henderson B.A."/>
            <person name="Jones I.B."/>
            <person name="McGettigan J.A."/>
            <person name="Micheletti S.J."/>
            <person name="Nasrallah M.E."/>
            <person name="Ortiz D."/>
            <person name="Piller C.R."/>
            <person name="Privatt S.R."/>
            <person name="Schneider S.L."/>
            <person name="Sharp S."/>
            <person name="Smith T.C."/>
            <person name="Stanton J.D."/>
            <person name="Ullery H.E."/>
            <person name="Wilson R.J."/>
            <person name="Serrano M.G."/>
            <person name="Buck G."/>
            <person name="Lee V."/>
            <person name="Wang Y."/>
            <person name="Carvalho R."/>
            <person name="Voegtly L."/>
            <person name="Shi R."/>
            <person name="Duckworth R."/>
            <person name="Johnson A."/>
            <person name="Loviza R."/>
            <person name="Walstead R."/>
            <person name="Shah Z."/>
            <person name="Kiflezghi M."/>
            <person name="Wade K."/>
            <person name="Ball S.L."/>
            <person name="Bradley K.W."/>
            <person name="Asai D.J."/>
            <person name="Bowman C.A."/>
            <person name="Russell D.A."/>
            <person name="Pope W.H."/>
            <person name="Jacobs-Sera D."/>
            <person name="Hendrix R.W."/>
            <person name="Hatfull G.F."/>
        </authorList>
    </citation>
    <scope>NUCLEOTIDE SEQUENCE</scope>
</reference>
<dbReference type="Gene3D" id="3.30.160.20">
    <property type="match status" value="1"/>
</dbReference>
<accession>A0A2P2C4Y2</accession>
<feature type="domain" description="Prokaryotic-type class I peptide chain release factors" evidence="3">
    <location>
        <begin position="158"/>
        <end position="240"/>
    </location>
</feature>
<dbReference type="GO" id="GO:0072344">
    <property type="term" value="P:rescue of stalled ribosome"/>
    <property type="evidence" value="ECO:0007669"/>
    <property type="project" value="TreeGrafter"/>
</dbReference>
<gene>
    <name evidence="4" type="ORF">NOCA2390012</name>
</gene>
<comment type="similarity">
    <text evidence="1">Belongs to the prokaryotic/mitochondrial release factor family.</text>
</comment>
<proteinExistence type="inferred from homology"/>
<dbReference type="InterPro" id="IPR000352">
    <property type="entry name" value="Pep_chain_release_fac_I"/>
</dbReference>
<dbReference type="PANTHER" id="PTHR47814">
    <property type="entry name" value="PEPTIDYL-TRNA HYDROLASE ARFB"/>
    <property type="match status" value="1"/>
</dbReference>
<dbReference type="GO" id="GO:0043022">
    <property type="term" value="F:ribosome binding"/>
    <property type="evidence" value="ECO:0007669"/>
    <property type="project" value="TreeGrafter"/>
</dbReference>
<dbReference type="GO" id="GO:0003747">
    <property type="term" value="F:translation release factor activity"/>
    <property type="evidence" value="ECO:0007669"/>
    <property type="project" value="InterPro"/>
</dbReference>
<dbReference type="SUPFAM" id="SSF75620">
    <property type="entry name" value="Release factor"/>
    <property type="match status" value="1"/>
</dbReference>
<name>A0A2P2C4Y2_9ZZZZ</name>
<organism evidence="4">
    <name type="scientific">metagenome</name>
    <dbReference type="NCBI Taxonomy" id="256318"/>
    <lineage>
        <taxon>unclassified sequences</taxon>
        <taxon>metagenomes</taxon>
    </lineage>
</organism>
<evidence type="ECO:0000256" key="1">
    <source>
        <dbReference type="ARBA" id="ARBA00010835"/>
    </source>
</evidence>
<sequence>MAGPVRHRHHARRARDLGGRGALGRPVAHGVPDRRAAPAARQADRAGASRRARRARRAGLPDPGRHPVPRRRGGRVPALRSRRGLRRPGGGGRCRRSVVPARRARPRGVRAHPGRRSADGHGHLPGDRVGSARAVNAAANRPGGDLPLAAGPGLPDGLTIAAADLVERFSRSPGPGGQSVNTSDSRVELEYDVMGSASLTEPQRRRALRNLDGRLVRGRLVVVASEHRSQHRNRVAARERRAARGSPPGGARTAPATSTRDQADRRLPSPTPEGQEAARPGEAAPRSGPRRLSQVRASAANSSSLRRVYSTIR</sequence>
<feature type="region of interest" description="Disordered" evidence="2">
    <location>
        <begin position="1"/>
        <end position="128"/>
    </location>
</feature>
<feature type="compositionally biased region" description="Basic and acidic residues" evidence="2">
    <location>
        <begin position="116"/>
        <end position="126"/>
    </location>
</feature>
<dbReference type="InterPro" id="IPR045853">
    <property type="entry name" value="Pep_chain_release_fac_I_sf"/>
</dbReference>
<evidence type="ECO:0000256" key="2">
    <source>
        <dbReference type="SAM" id="MobiDB-lite"/>
    </source>
</evidence>